<evidence type="ECO:0000313" key="2">
    <source>
        <dbReference type="Proteomes" id="UP000239025"/>
    </source>
</evidence>
<dbReference type="EMBL" id="LT963395">
    <property type="protein sequence ID" value="SOS21017.1"/>
    <property type="molecule type" value="Genomic_DNA"/>
</dbReference>
<sequence length="84" mass="9468">MNANGRMSALFGESFRSSEGHVRLTAKDPGEKADTDRQWKAVKCLNQRIHSQFDDGTSQPGGHIMRKYRVFAGMPPRVCRSTRT</sequence>
<dbReference type="Proteomes" id="UP000239025">
    <property type="component" value="Chromosome 1"/>
</dbReference>
<accession>A0A193SSW6</accession>
<keyword evidence="2" id="KW-1185">Reference proteome</keyword>
<gene>
    <name evidence="1" type="ORF">PL963_02921</name>
</gene>
<organism evidence="1 2">
    <name type="scientific">Pseudomonas cerasi</name>
    <dbReference type="NCBI Taxonomy" id="1583341"/>
    <lineage>
        <taxon>Bacteria</taxon>
        <taxon>Pseudomonadati</taxon>
        <taxon>Pseudomonadota</taxon>
        <taxon>Gammaproteobacteria</taxon>
        <taxon>Pseudomonadales</taxon>
        <taxon>Pseudomonadaceae</taxon>
        <taxon>Pseudomonas</taxon>
    </lineage>
</organism>
<name>A0A193SSW6_9PSED</name>
<protein>
    <submittedName>
        <fullName evidence="1">Uncharacterized protein</fullName>
    </submittedName>
</protein>
<proteinExistence type="predicted"/>
<reference evidence="2" key="1">
    <citation type="submission" date="2017-11" db="EMBL/GenBank/DDBJ databases">
        <authorList>
            <person name="Blom J."/>
        </authorList>
    </citation>
    <scope>NUCLEOTIDE SEQUENCE [LARGE SCALE GENOMIC DNA]</scope>
</reference>
<dbReference type="AlphaFoldDB" id="A0A193SSW6"/>
<evidence type="ECO:0000313" key="1">
    <source>
        <dbReference type="EMBL" id="SOS21017.1"/>
    </source>
</evidence>